<dbReference type="eggNOG" id="COG3203">
    <property type="taxonomic scope" value="Bacteria"/>
</dbReference>
<name>E8LDL3_9FIRM</name>
<feature type="coiled-coil region" evidence="1">
    <location>
        <begin position="130"/>
        <end position="157"/>
    </location>
</feature>
<keyword evidence="5" id="KW-1185">Reference proteome</keyword>
<dbReference type="PANTHER" id="PTHR43308:SF1">
    <property type="entry name" value="OUTER MEMBRANE PROTEIN ALPHA"/>
    <property type="match status" value="1"/>
</dbReference>
<dbReference type="InterPro" id="IPR051465">
    <property type="entry name" value="Cell_Envelope_Struct_Comp"/>
</dbReference>
<proteinExistence type="predicted"/>
<sequence length="463" mass="50711">MDDGKEVQRKQGNSCTDFTEVSLRVICKNKNWQSTILPDFLREEKKMKKSLVLAMAMALGVTASAYAANPFSDVPAGHWAYDSINKLAAAGVIEGYGDSTFGGDKLMTRYEMAQIVAKAMAKGANVDKLAAEFADELDNLGVRVANLEKKADNVKITGNIRYSYAEKDGDIDGFSNKLRSRIWVKGQVNDDWSYTGMLENNQDFTNNAGDEDTKFQRAYVDGKIGGVAVEAGRLPLNLVAGNLYDTRADGIVASYGKDVKVTGFYAKPTNQGKVLADTPKIDKIEVEYDNVYGAKVDAKFGVVTATAGYTVFQDAALNGYEYVNDKAELVESVDLDDNKIWNVGVAFDVAKNLNLSANYMKSSEKYVTDDDDAIVVGLSYAGAKAAKAGSFGIYANYYDQARSTVVAHTMNGEYGTHGFKGYMVGANYTFAKNIVGAVEYYDLEDKWNSNDLKTLWSQLVFTF</sequence>
<dbReference type="SUPFAM" id="SSF56935">
    <property type="entry name" value="Porins"/>
    <property type="match status" value="1"/>
</dbReference>
<dbReference type="Gene3D" id="2.40.160.10">
    <property type="entry name" value="Porin"/>
    <property type="match status" value="1"/>
</dbReference>
<evidence type="ECO:0000313" key="4">
    <source>
        <dbReference type="EMBL" id="EFY05052.1"/>
    </source>
</evidence>
<feature type="domain" description="SLH" evidence="3">
    <location>
        <begin position="67"/>
        <end position="130"/>
    </location>
</feature>
<keyword evidence="2" id="KW-0812">Transmembrane</keyword>
<dbReference type="InterPro" id="IPR023614">
    <property type="entry name" value="Porin_dom_sf"/>
</dbReference>
<accession>E8LDL3</accession>
<keyword evidence="2" id="KW-0472">Membrane</keyword>
<evidence type="ECO:0000256" key="1">
    <source>
        <dbReference type="SAM" id="Coils"/>
    </source>
</evidence>
<dbReference type="AlphaFoldDB" id="E8LDL3"/>
<keyword evidence="1" id="KW-0175">Coiled coil</keyword>
<dbReference type="Pfam" id="PF00395">
    <property type="entry name" value="SLH"/>
    <property type="match status" value="1"/>
</dbReference>
<organism evidence="4 5">
    <name type="scientific">Phascolarctobacterium succinatutens YIT 12067</name>
    <dbReference type="NCBI Taxonomy" id="626939"/>
    <lineage>
        <taxon>Bacteria</taxon>
        <taxon>Bacillati</taxon>
        <taxon>Bacillota</taxon>
        <taxon>Negativicutes</taxon>
        <taxon>Acidaminococcales</taxon>
        <taxon>Acidaminococcaceae</taxon>
        <taxon>Phascolarctobacterium</taxon>
    </lineage>
</organism>
<dbReference type="InterPro" id="IPR001119">
    <property type="entry name" value="SLH_dom"/>
</dbReference>
<dbReference type="EMBL" id="AEVN01000038">
    <property type="protein sequence ID" value="EFY05052.1"/>
    <property type="molecule type" value="Genomic_DNA"/>
</dbReference>
<dbReference type="PROSITE" id="PS51272">
    <property type="entry name" value="SLH"/>
    <property type="match status" value="1"/>
</dbReference>
<evidence type="ECO:0000259" key="3">
    <source>
        <dbReference type="PROSITE" id="PS51272"/>
    </source>
</evidence>
<evidence type="ECO:0000256" key="2">
    <source>
        <dbReference type="SAM" id="Phobius"/>
    </source>
</evidence>
<keyword evidence="2" id="KW-1133">Transmembrane helix</keyword>
<dbReference type="PANTHER" id="PTHR43308">
    <property type="entry name" value="OUTER MEMBRANE PROTEIN ALPHA-RELATED"/>
    <property type="match status" value="1"/>
</dbReference>
<dbReference type="HOGENOM" id="CLU_036587_1_0_9"/>
<gene>
    <name evidence="4" type="ORF">HMPREF9443_00940</name>
</gene>
<reference evidence="4 5" key="1">
    <citation type="submission" date="2011-01" db="EMBL/GenBank/DDBJ databases">
        <authorList>
            <person name="Weinstock G."/>
            <person name="Sodergren E."/>
            <person name="Clifton S."/>
            <person name="Fulton L."/>
            <person name="Fulton B."/>
            <person name="Courtney L."/>
            <person name="Fronick C."/>
            <person name="Harrison M."/>
            <person name="Strong C."/>
            <person name="Farmer C."/>
            <person name="Delahaunty K."/>
            <person name="Markovic C."/>
            <person name="Hall O."/>
            <person name="Minx P."/>
            <person name="Tomlinson C."/>
            <person name="Mitreva M."/>
            <person name="Hou S."/>
            <person name="Chen J."/>
            <person name="Wollam A."/>
            <person name="Pepin K.H."/>
            <person name="Johnson M."/>
            <person name="Bhonagiri V."/>
            <person name="Zhang X."/>
            <person name="Suruliraj S."/>
            <person name="Warren W."/>
            <person name="Chinwalla A."/>
            <person name="Mardis E.R."/>
            <person name="Wilson R.K."/>
        </authorList>
    </citation>
    <scope>NUCLEOTIDE SEQUENCE [LARGE SCALE GENOMIC DNA]</scope>
    <source>
        <strain evidence="4 5">YIT 12067</strain>
    </source>
</reference>
<dbReference type="Proteomes" id="UP000004923">
    <property type="component" value="Unassembled WGS sequence"/>
</dbReference>
<evidence type="ECO:0000313" key="5">
    <source>
        <dbReference type="Proteomes" id="UP000004923"/>
    </source>
</evidence>
<feature type="transmembrane region" description="Helical" evidence="2">
    <location>
        <begin position="51"/>
        <end position="68"/>
    </location>
</feature>
<protein>
    <recommendedName>
        <fullName evidence="3">SLH domain-containing protein</fullName>
    </recommendedName>
</protein>
<comment type="caution">
    <text evidence="4">The sequence shown here is derived from an EMBL/GenBank/DDBJ whole genome shotgun (WGS) entry which is preliminary data.</text>
</comment>